<comment type="caution">
    <text evidence="2">The sequence shown here is derived from an EMBL/GenBank/DDBJ whole genome shotgun (WGS) entry which is preliminary data.</text>
</comment>
<evidence type="ECO:0000313" key="2">
    <source>
        <dbReference type="EMBL" id="KAL0578243.1"/>
    </source>
</evidence>
<organism evidence="2 3">
    <name type="scientific">Marasmius crinis-equi</name>
    <dbReference type="NCBI Taxonomy" id="585013"/>
    <lineage>
        <taxon>Eukaryota</taxon>
        <taxon>Fungi</taxon>
        <taxon>Dikarya</taxon>
        <taxon>Basidiomycota</taxon>
        <taxon>Agaricomycotina</taxon>
        <taxon>Agaricomycetes</taxon>
        <taxon>Agaricomycetidae</taxon>
        <taxon>Agaricales</taxon>
        <taxon>Marasmiineae</taxon>
        <taxon>Marasmiaceae</taxon>
        <taxon>Marasmius</taxon>
    </lineage>
</organism>
<keyword evidence="3" id="KW-1185">Reference proteome</keyword>
<feature type="compositionally biased region" description="Polar residues" evidence="1">
    <location>
        <begin position="240"/>
        <end position="250"/>
    </location>
</feature>
<feature type="compositionally biased region" description="Basic and acidic residues" evidence="1">
    <location>
        <begin position="354"/>
        <end position="370"/>
    </location>
</feature>
<evidence type="ECO:0000313" key="3">
    <source>
        <dbReference type="Proteomes" id="UP001465976"/>
    </source>
</evidence>
<feature type="compositionally biased region" description="Polar residues" evidence="1">
    <location>
        <begin position="602"/>
        <end position="634"/>
    </location>
</feature>
<evidence type="ECO:0000256" key="1">
    <source>
        <dbReference type="SAM" id="MobiDB-lite"/>
    </source>
</evidence>
<dbReference type="EMBL" id="JBAHYK010000111">
    <property type="protein sequence ID" value="KAL0578243.1"/>
    <property type="molecule type" value="Genomic_DNA"/>
</dbReference>
<proteinExistence type="predicted"/>
<feature type="compositionally biased region" description="Polar residues" evidence="1">
    <location>
        <begin position="173"/>
        <end position="191"/>
    </location>
</feature>
<dbReference type="Proteomes" id="UP001465976">
    <property type="component" value="Unassembled WGS sequence"/>
</dbReference>
<feature type="compositionally biased region" description="Acidic residues" evidence="1">
    <location>
        <begin position="390"/>
        <end position="400"/>
    </location>
</feature>
<reference evidence="2 3" key="1">
    <citation type="submission" date="2024-02" db="EMBL/GenBank/DDBJ databases">
        <title>A draft genome for the cacao thread blight pathogen Marasmius crinis-equi.</title>
        <authorList>
            <person name="Cohen S.P."/>
            <person name="Baruah I.K."/>
            <person name="Amoako-Attah I."/>
            <person name="Bukari Y."/>
            <person name="Meinhardt L.W."/>
            <person name="Bailey B.A."/>
        </authorList>
    </citation>
    <scope>NUCLEOTIDE SEQUENCE [LARGE SCALE GENOMIC DNA]</scope>
    <source>
        <strain evidence="2 3">GH-76</strain>
    </source>
</reference>
<gene>
    <name evidence="2" type="ORF">V5O48_003738</name>
</gene>
<feature type="compositionally biased region" description="Basic and acidic residues" evidence="1">
    <location>
        <begin position="509"/>
        <end position="528"/>
    </location>
</feature>
<feature type="compositionally biased region" description="Low complexity" evidence="1">
    <location>
        <begin position="640"/>
        <end position="656"/>
    </location>
</feature>
<sequence>MNPASPAQSQSSRKAVTNNVQIFQRMRRELQSGDQYPLQVNRLARFLNNEKAYYDEGRGEVSIVAFSVKYATERGAQITNLLEIARDRLRDVLGLKETSFFDATQHPKHPWVPQYICLIQVVRKFIHRFHREPHLKTRIIQIVSTVPEVQEPQPQPERAQQEVIDVDAEEPNRTPSVSGPSPQLQAPSLASASPKLPNPLAQPAVPPSVSAPPKETKPKKKKPKINVTALLELEKDAQPATPSNEQQNVTGLGPPPSVVPEAPHPDTSSLSTFCIPGAEAAIELNSSTPGSGKIMSSEDANVEQNFHDPTPIPTDTGSAAPESNFVSSPVLPRPDSSLPGVVHQVIEQPHPLSHHSEPSAEGGIEDKEVEMNMNTDEPPKKDDAMMTENDAQEDAEMEMDNDARVPSPKPDDMDVDPPASENMAVNEDPSTAGDALEDYDEEGEISHALSASRRTTATSVEEGQILVQKTGGAADAEQTEEPATQPHTTDEWTKLVPGGRLAGSAVTHEPQKMQDLTDHNQQEAERGGVGDTQANKANTIAQTQHPDANADHLVARLEKAEQERRQEREHAPTRSASIDPTRAESARNFENTDTNKDVEMASTPTSRTPIPQIDKQSYRSSPVNTSTVVPPQNLSREASRASSAAAAQVNHAARQSSSARSTPKPAQVRNGTSAVPVPEPVSKAPKLYVPALAGFSSTMKVIAFHPTPPRGSVDFKIEMKENQLKSITSWNQRRDPNTPKNSIHKSTCLSLACYTAKDILRIKNEASAGELKGIEYQHFNKLTRDGFIDVGRYVREGINLITLHRSPRGLTEEFVLVLHAHSPTQAQMQELEKELENDVSWNTWLAEFARPFDISSSPFAGLL</sequence>
<feature type="region of interest" description="Disordered" evidence="1">
    <location>
        <begin position="170"/>
        <end position="681"/>
    </location>
</feature>
<name>A0ABR3FRZ5_9AGAR</name>
<accession>A0ABR3FRZ5</accession>
<feature type="compositionally biased region" description="Basic and acidic residues" evidence="1">
    <location>
        <begin position="548"/>
        <end position="572"/>
    </location>
</feature>
<feature type="compositionally biased region" description="Polar residues" evidence="1">
    <location>
        <begin position="452"/>
        <end position="461"/>
    </location>
</feature>
<feature type="compositionally biased region" description="Polar residues" evidence="1">
    <location>
        <begin position="532"/>
        <end position="546"/>
    </location>
</feature>
<protein>
    <submittedName>
        <fullName evidence="2">Uncharacterized protein</fullName>
    </submittedName>
</protein>